<dbReference type="PANTHER" id="PTHR42849:SF1">
    <property type="entry name" value="N-ACETYLNEURAMINATE LYASE"/>
    <property type="match status" value="1"/>
</dbReference>
<dbReference type="EMBL" id="WHNY01000057">
    <property type="protein sequence ID" value="NOU65755.1"/>
    <property type="molecule type" value="Genomic_DNA"/>
</dbReference>
<dbReference type="InterPro" id="IPR020624">
    <property type="entry name" value="Schiff_base-form_aldolases_CS"/>
</dbReference>
<accession>A0ABX1XBD5</accession>
<proteinExistence type="inferred from homology"/>
<keyword evidence="5" id="KW-1185">Reference proteome</keyword>
<organism evidence="4 5">
    <name type="scientific">Paenibacillus plantarum</name>
    <dbReference type="NCBI Taxonomy" id="2654975"/>
    <lineage>
        <taxon>Bacteria</taxon>
        <taxon>Bacillati</taxon>
        <taxon>Bacillota</taxon>
        <taxon>Bacilli</taxon>
        <taxon>Bacillales</taxon>
        <taxon>Paenibacillaceae</taxon>
        <taxon>Paenibacillus</taxon>
    </lineage>
</organism>
<dbReference type="InterPro" id="IPR013785">
    <property type="entry name" value="Aldolase_TIM"/>
</dbReference>
<dbReference type="RefSeq" id="WP_171631851.1">
    <property type="nucleotide sequence ID" value="NZ_WHNY01000057.1"/>
</dbReference>
<comment type="similarity">
    <text evidence="3">Belongs to the DapA family.</text>
</comment>
<sequence length="308" mass="34073">MKSFDLDKFRGVTVAINSCYDNKGEVRPEAVKQMVRFLIQRGVNGVYVCGSTGEGLLQSVEERKRVLEAAIAESNGEIAVIAHIGAVNTRDSIELAIHAERVGADAISAVPPFYYRHSEEAVQKHWTAIMNSTELPFIIYHIPATTGFNLSTGLLRRLIVNPKVIGVKVSVSSTFELERFKSIGGNDFLIFNGPDEQYLAGRVMGADGGIGGTYGCMPELFVRLEQYYVRGMLMEAQRLQTSINDIISDLLSLPTHSALKEIMRLRGIECGTVRAPMEEVQESQTPLVQKIHKKIMQTISEMGPLIIE</sequence>
<dbReference type="PANTHER" id="PTHR42849">
    <property type="entry name" value="N-ACETYLNEURAMINATE LYASE"/>
    <property type="match status" value="1"/>
</dbReference>
<dbReference type="PIRSF" id="PIRSF001365">
    <property type="entry name" value="DHDPS"/>
    <property type="match status" value="1"/>
</dbReference>
<keyword evidence="2" id="KW-0704">Schiff base</keyword>
<dbReference type="SMART" id="SM01130">
    <property type="entry name" value="DHDPS"/>
    <property type="match status" value="1"/>
</dbReference>
<keyword evidence="1 3" id="KW-0456">Lyase</keyword>
<comment type="caution">
    <text evidence="4">The sequence shown here is derived from an EMBL/GenBank/DDBJ whole genome shotgun (WGS) entry which is preliminary data.</text>
</comment>
<dbReference type="Gene3D" id="3.20.20.70">
    <property type="entry name" value="Aldolase class I"/>
    <property type="match status" value="1"/>
</dbReference>
<reference evidence="4 5" key="1">
    <citation type="submission" date="2019-10" db="EMBL/GenBank/DDBJ databases">
        <title>Description of Paenibacillus humi sp. nov.</title>
        <authorList>
            <person name="Carlier A."/>
            <person name="Qi S."/>
        </authorList>
    </citation>
    <scope>NUCLEOTIDE SEQUENCE [LARGE SCALE GENOMIC DNA]</scope>
    <source>
        <strain evidence="4 5">LMG 31461</strain>
    </source>
</reference>
<evidence type="ECO:0000313" key="5">
    <source>
        <dbReference type="Proteomes" id="UP000653578"/>
    </source>
</evidence>
<dbReference type="PRINTS" id="PR00146">
    <property type="entry name" value="DHPICSNTHASE"/>
</dbReference>
<evidence type="ECO:0000256" key="3">
    <source>
        <dbReference type="PIRNR" id="PIRNR001365"/>
    </source>
</evidence>
<dbReference type="Pfam" id="PF00701">
    <property type="entry name" value="DHDPS"/>
    <property type="match status" value="1"/>
</dbReference>
<name>A0ABX1XBD5_9BACL</name>
<dbReference type="Proteomes" id="UP000653578">
    <property type="component" value="Unassembled WGS sequence"/>
</dbReference>
<evidence type="ECO:0000256" key="2">
    <source>
        <dbReference type="ARBA" id="ARBA00023270"/>
    </source>
</evidence>
<dbReference type="SUPFAM" id="SSF51569">
    <property type="entry name" value="Aldolase"/>
    <property type="match status" value="1"/>
</dbReference>
<gene>
    <name evidence="4" type="ORF">GC096_17100</name>
</gene>
<dbReference type="PROSITE" id="PS00665">
    <property type="entry name" value="DHDPS_1"/>
    <property type="match status" value="1"/>
</dbReference>
<evidence type="ECO:0000313" key="4">
    <source>
        <dbReference type="EMBL" id="NOU65755.1"/>
    </source>
</evidence>
<protein>
    <submittedName>
        <fullName evidence="4">N-acetylneuraminate lyase</fullName>
    </submittedName>
</protein>
<dbReference type="InterPro" id="IPR002220">
    <property type="entry name" value="DapA-like"/>
</dbReference>
<dbReference type="GO" id="GO:0016829">
    <property type="term" value="F:lyase activity"/>
    <property type="evidence" value="ECO:0007669"/>
    <property type="project" value="UniProtKB-KW"/>
</dbReference>
<evidence type="ECO:0000256" key="1">
    <source>
        <dbReference type="ARBA" id="ARBA00023239"/>
    </source>
</evidence>